<organism evidence="1 2">
    <name type="scientific">Bodo saltans</name>
    <name type="common">Flagellated protozoan</name>
    <dbReference type="NCBI Taxonomy" id="75058"/>
    <lineage>
        <taxon>Eukaryota</taxon>
        <taxon>Discoba</taxon>
        <taxon>Euglenozoa</taxon>
        <taxon>Kinetoplastea</taxon>
        <taxon>Metakinetoplastina</taxon>
        <taxon>Eubodonida</taxon>
        <taxon>Bodonidae</taxon>
        <taxon>Bodo</taxon>
    </lineage>
</organism>
<dbReference type="EMBL" id="CYKH01001860">
    <property type="protein sequence ID" value="CUG90722.1"/>
    <property type="molecule type" value="Genomic_DNA"/>
</dbReference>
<name>A0A0S4JGY5_BODSA</name>
<dbReference type="Proteomes" id="UP000051952">
    <property type="component" value="Unassembled WGS sequence"/>
</dbReference>
<sequence length="716" mass="80470">MNTIVNYCSRCRSGSPCPKLIGLIPGPFVPHHERIAVEKGLVECALLAGFLPPSIMWLRPAEDEVQHPAQSGPVAYEVASYFQNIPDALENPMQTLKMISEKDIQEFSVEMMLVASTLLPSWVSKTLHPVDLRHSTLEKFVARWSARTLYDPDWFVLPVPSTWALQPTSALLSSLASIQTAEAESMLKMISNLTDSTSTVKKSATSDLTWSIVLPTGPESQTLQTGYDRVEHHVQRLIDTNLMKQSTTIRPLSSLEKKKRKCLKVIGSNVSVRARFGWHTENTDAFSDIVVVEQTSLVLLAAENATVVAIDAAQAAVSSTELRWTTFFHYPWVRDNLYHLHNDNILPLLLAVRREEQRERGSSRRSQTADSSYSCRRLVLLPSTRVLQTPLPFALDLFRLAFDQVVVLETQPGNRKDKPLRRLYRGLRPDSEKCNANVSQTDTESSSMPILLDGPIIFGRPPRPFSTEMRNVAPFAHHRIVPMWRETVWEFSTQQVVAATRQSLKVAPASEVMRLYGNMDLLKTIVDDDKKQEIFVTWLIRRRGSRSVDTDGVILGWLADANETLELVHLCHNCVLRIQVCCDGLSFWEQVLLLKRTDILIGVHGAGLLHSIFVDPTPRRIMASTTSGKATAAAAVTPLVVHIGSAHMNHHEQVVIQRLTTLASINRTYRVRYHTTVTSPFSNKNRAASWRDDFHLSATAIHDMLSHALWLYFSSA</sequence>
<dbReference type="VEuPathDB" id="TriTrypDB:BSAL_28470"/>
<dbReference type="AlphaFoldDB" id="A0A0S4JGY5"/>
<dbReference type="OrthoDB" id="2953264at2759"/>
<reference evidence="2" key="1">
    <citation type="submission" date="2015-09" db="EMBL/GenBank/DDBJ databases">
        <authorList>
            <consortium name="Pathogen Informatics"/>
        </authorList>
    </citation>
    <scope>NUCLEOTIDE SEQUENCE [LARGE SCALE GENOMIC DNA]</scope>
    <source>
        <strain evidence="2">Lake Konstanz</strain>
    </source>
</reference>
<protein>
    <submittedName>
        <fullName evidence="1">Uncharacterized protein</fullName>
    </submittedName>
</protein>
<proteinExistence type="predicted"/>
<keyword evidence="2" id="KW-1185">Reference proteome</keyword>
<gene>
    <name evidence="1" type="ORF">BSAL_28470</name>
</gene>
<evidence type="ECO:0000313" key="2">
    <source>
        <dbReference type="Proteomes" id="UP000051952"/>
    </source>
</evidence>
<evidence type="ECO:0000313" key="1">
    <source>
        <dbReference type="EMBL" id="CUG90722.1"/>
    </source>
</evidence>
<accession>A0A0S4JGY5</accession>